<dbReference type="Pfam" id="PF01564">
    <property type="entry name" value="Spermine_synth"/>
    <property type="match status" value="1"/>
</dbReference>
<dbReference type="KEGG" id="blq:L21SP5_01483"/>
<feature type="transmembrane region" description="Helical" evidence="1">
    <location>
        <begin position="533"/>
        <end position="554"/>
    </location>
</feature>
<dbReference type="OrthoDB" id="127145at2"/>
<proteinExistence type="predicted"/>
<dbReference type="RefSeq" id="WP_057952617.1">
    <property type="nucleotide sequence ID" value="NZ_CP013118.1"/>
</dbReference>
<gene>
    <name evidence="2" type="ORF">L21SP5_01483</name>
</gene>
<name>A0A0S2HYM1_9BACT</name>
<dbReference type="Proteomes" id="UP000064893">
    <property type="component" value="Chromosome"/>
</dbReference>
<feature type="transmembrane region" description="Helical" evidence="1">
    <location>
        <begin position="35"/>
        <end position="58"/>
    </location>
</feature>
<sequence>MYLTLGAVISIAGPMLVLQFDLNFTEIFGSWLMAGKIALVIIILSISFLFGGMSLGIIFKNHHTQMPKIYMSDLIGSGMGVVIAVLLMNIIEVQKTAFLVSVPALTAAILYAKKWRKTIPITMIVALLALLPKAETWLNKPREERFELIYQHWDAMAQLKVLKRSDNFYYSVIDNAAHAPTIGFDGNYNKPDSLKKYPGYPMPYIVKRFDSCTFLALGAGGGGDVLNALNSGATEIHAVEVVPHLNDLMEEGFLHDFTGEIYSHKNVKVITEDGRAYVRQFENKFDIIYSLSSNTFASLASGAFALAENYLFTKEAFEDYYDAMTEDGIMLLDHQFYIPRLTTAVIQALKNKGVDDPQLHIAIFHSYPGRRKMILIGKKPLKKEVINNAFPSLTAGESPYLTEEYPNPPDSLKNNLVSQIIKHGWEQIQDTVATDLSPTTDDRPFAAQMGLWKNFDIGNIDKISPYEFKGFPVAKLLILVILLVVGLIVIPINLIPFLKKGNKLTFNGWSFFFLIGVAFMAIEVILIQKYTRFIGPGSYTFVTILFTLLLASGIGSRFSQNFKSSIPFIGIILWVLSDIFLFEYLLNAVDSLPLFGRILITIILILPLGFFMGMPFPKGTKRVGELIDWGFAINGAASVLGSTAIMLVAFNFGYNMALLAGAAAYLLAMLIARSQKKWITE</sequence>
<feature type="transmembrane region" description="Helical" evidence="1">
    <location>
        <begin position="70"/>
        <end position="90"/>
    </location>
</feature>
<dbReference type="Gene3D" id="3.40.50.150">
    <property type="entry name" value="Vaccinia Virus protein VP39"/>
    <property type="match status" value="1"/>
</dbReference>
<dbReference type="AlphaFoldDB" id="A0A0S2HYM1"/>
<feature type="transmembrane region" description="Helical" evidence="1">
    <location>
        <begin position="476"/>
        <end position="497"/>
    </location>
</feature>
<dbReference type="EMBL" id="CP013118">
    <property type="protein sequence ID" value="ALO15131.1"/>
    <property type="molecule type" value="Genomic_DNA"/>
</dbReference>
<feature type="transmembrane region" description="Helical" evidence="1">
    <location>
        <begin position="592"/>
        <end position="614"/>
    </location>
</feature>
<dbReference type="STRING" id="1307839.L21SP5_01483"/>
<reference evidence="2 3" key="1">
    <citation type="submission" date="2015-11" db="EMBL/GenBank/DDBJ databases">
        <title>Description and complete genome sequence of a novel strain predominating in hypersaline microbial mats and representing a new family of the Bacteriodetes phylum.</title>
        <authorList>
            <person name="Spring S."/>
            <person name="Bunk B."/>
            <person name="Sproer C."/>
            <person name="Klenk H.-P."/>
        </authorList>
    </citation>
    <scope>NUCLEOTIDE SEQUENCE [LARGE SCALE GENOMIC DNA]</scope>
    <source>
        <strain evidence="2 3">L21-Spi-D4</strain>
    </source>
</reference>
<keyword evidence="1" id="KW-1133">Transmembrane helix</keyword>
<keyword evidence="1" id="KW-0472">Membrane</keyword>
<evidence type="ECO:0000313" key="2">
    <source>
        <dbReference type="EMBL" id="ALO15131.1"/>
    </source>
</evidence>
<keyword evidence="1" id="KW-0812">Transmembrane</keyword>
<accession>A0A0S2HYM1</accession>
<feature type="transmembrane region" description="Helical" evidence="1">
    <location>
        <begin position="566"/>
        <end position="586"/>
    </location>
</feature>
<feature type="transmembrane region" description="Helical" evidence="1">
    <location>
        <begin position="626"/>
        <end position="648"/>
    </location>
</feature>
<evidence type="ECO:0000256" key="1">
    <source>
        <dbReference type="SAM" id="Phobius"/>
    </source>
</evidence>
<keyword evidence="3" id="KW-1185">Reference proteome</keyword>
<dbReference type="SUPFAM" id="SSF53335">
    <property type="entry name" value="S-adenosyl-L-methionine-dependent methyltransferases"/>
    <property type="match status" value="1"/>
</dbReference>
<organism evidence="2 3">
    <name type="scientific">Salinivirga cyanobacteriivorans</name>
    <dbReference type="NCBI Taxonomy" id="1307839"/>
    <lineage>
        <taxon>Bacteria</taxon>
        <taxon>Pseudomonadati</taxon>
        <taxon>Bacteroidota</taxon>
        <taxon>Bacteroidia</taxon>
        <taxon>Bacteroidales</taxon>
        <taxon>Salinivirgaceae</taxon>
        <taxon>Salinivirga</taxon>
    </lineage>
</organism>
<protein>
    <submittedName>
        <fullName evidence="2">Spermidine synthase</fullName>
    </submittedName>
</protein>
<feature type="transmembrane region" description="Helical" evidence="1">
    <location>
        <begin position="509"/>
        <end position="527"/>
    </location>
</feature>
<evidence type="ECO:0000313" key="3">
    <source>
        <dbReference type="Proteomes" id="UP000064893"/>
    </source>
</evidence>
<feature type="transmembrane region" description="Helical" evidence="1">
    <location>
        <begin position="654"/>
        <end position="672"/>
    </location>
</feature>
<dbReference type="InterPro" id="IPR029063">
    <property type="entry name" value="SAM-dependent_MTases_sf"/>
</dbReference>